<feature type="transmembrane region" description="Helical" evidence="7">
    <location>
        <begin position="6"/>
        <end position="28"/>
    </location>
</feature>
<feature type="transmembrane region" description="Helical" evidence="7">
    <location>
        <begin position="198"/>
        <end position="220"/>
    </location>
</feature>
<evidence type="ECO:0000313" key="9">
    <source>
        <dbReference type="EMBL" id="UNI19286.1"/>
    </source>
</evidence>
<accession>A0A9Q8QHH7</accession>
<evidence type="ECO:0000256" key="4">
    <source>
        <dbReference type="ARBA" id="ARBA00023136"/>
    </source>
</evidence>
<dbReference type="OrthoDB" id="5378633at2759"/>
<feature type="compositionally biased region" description="Basic and acidic residues" evidence="6">
    <location>
        <begin position="302"/>
        <end position="324"/>
    </location>
</feature>
<dbReference type="GO" id="GO:0016020">
    <property type="term" value="C:membrane"/>
    <property type="evidence" value="ECO:0007669"/>
    <property type="project" value="UniProtKB-SubCell"/>
</dbReference>
<keyword evidence="10" id="KW-1185">Reference proteome</keyword>
<gene>
    <name evidence="9" type="ORF">JDV02_005480</name>
</gene>
<evidence type="ECO:0000259" key="8">
    <source>
        <dbReference type="Pfam" id="PF20684"/>
    </source>
</evidence>
<keyword evidence="3 7" id="KW-1133">Transmembrane helix</keyword>
<feature type="transmembrane region" description="Helical" evidence="7">
    <location>
        <begin position="40"/>
        <end position="62"/>
    </location>
</feature>
<sequence length="347" mass="38279">MAEGLAQVISWYICAAIACLFLASRLWIRIRRFGGLVLEDGFIILGAACLLTDLAIQQYMWSHGMAELPRTSQDNVIKIMKMIVPGSIVYVSSIWAIKIAMVLFYKRLAAPKSTLQLVYNVALGLLVLFWGVITLHIIFQCFPHDKRWSKDPAYKCDKTNKEVNYWLTASLNVGTDIATITLPIYMVLKLQMKLKQKLAVAAVFALGLLAVVAGIVRAYFAKRRQTMLTCTVSIIETSVAIITACLPPLRSVILGPPSSARSGASYQHYELSAQNQSRKSNRGRVTTEIVGGPRDSGCSEEELVKDRTADRADVESNADRKPDGGVRVTTTLQMQHGVDPEAASKQV</sequence>
<evidence type="ECO:0000256" key="1">
    <source>
        <dbReference type="ARBA" id="ARBA00004141"/>
    </source>
</evidence>
<protein>
    <recommendedName>
        <fullName evidence="8">Rhodopsin domain-containing protein</fullName>
    </recommendedName>
</protein>
<evidence type="ECO:0000256" key="6">
    <source>
        <dbReference type="SAM" id="MobiDB-lite"/>
    </source>
</evidence>
<comment type="similarity">
    <text evidence="5">Belongs to the SAT4 family.</text>
</comment>
<dbReference type="InterPro" id="IPR052337">
    <property type="entry name" value="SAT4-like"/>
</dbReference>
<evidence type="ECO:0000256" key="5">
    <source>
        <dbReference type="ARBA" id="ARBA00038359"/>
    </source>
</evidence>
<organism evidence="9 10">
    <name type="scientific">Purpureocillium takamizusanense</name>
    <dbReference type="NCBI Taxonomy" id="2060973"/>
    <lineage>
        <taxon>Eukaryota</taxon>
        <taxon>Fungi</taxon>
        <taxon>Dikarya</taxon>
        <taxon>Ascomycota</taxon>
        <taxon>Pezizomycotina</taxon>
        <taxon>Sordariomycetes</taxon>
        <taxon>Hypocreomycetidae</taxon>
        <taxon>Hypocreales</taxon>
        <taxon>Ophiocordycipitaceae</taxon>
        <taxon>Purpureocillium</taxon>
    </lineage>
</organism>
<dbReference type="Proteomes" id="UP000829364">
    <property type="component" value="Chromosome 4"/>
</dbReference>
<feature type="transmembrane region" description="Helical" evidence="7">
    <location>
        <begin position="82"/>
        <end position="105"/>
    </location>
</feature>
<feature type="domain" description="Rhodopsin" evidence="8">
    <location>
        <begin position="25"/>
        <end position="253"/>
    </location>
</feature>
<keyword evidence="4 7" id="KW-0472">Membrane</keyword>
<dbReference type="Pfam" id="PF20684">
    <property type="entry name" value="Fung_rhodopsin"/>
    <property type="match status" value="1"/>
</dbReference>
<name>A0A9Q8QHH7_9HYPO</name>
<dbReference type="PANTHER" id="PTHR33048:SF114">
    <property type="entry name" value="MEMBRANE PROTEIN PTH11-LIKE, PUTATIVE (AFU_ORTHOLOGUE AFUA_7G06620)-RELATED"/>
    <property type="match status" value="1"/>
</dbReference>
<dbReference type="KEGG" id="ptkz:JDV02_005480"/>
<evidence type="ECO:0000256" key="3">
    <source>
        <dbReference type="ARBA" id="ARBA00022989"/>
    </source>
</evidence>
<dbReference type="GeneID" id="72067429"/>
<reference evidence="9" key="1">
    <citation type="submission" date="2021-11" db="EMBL/GenBank/DDBJ databases">
        <title>Purpureocillium_takamizusanense_genome.</title>
        <authorList>
            <person name="Nguyen N.-H."/>
        </authorList>
    </citation>
    <scope>NUCLEOTIDE SEQUENCE</scope>
    <source>
        <strain evidence="9">PT3</strain>
    </source>
</reference>
<dbReference type="InterPro" id="IPR049326">
    <property type="entry name" value="Rhodopsin_dom_fungi"/>
</dbReference>
<comment type="subcellular location">
    <subcellularLocation>
        <location evidence="1">Membrane</location>
        <topology evidence="1">Multi-pass membrane protein</topology>
    </subcellularLocation>
</comment>
<feature type="transmembrane region" description="Helical" evidence="7">
    <location>
        <begin position="117"/>
        <end position="139"/>
    </location>
</feature>
<feature type="region of interest" description="Disordered" evidence="6">
    <location>
        <begin position="270"/>
        <end position="347"/>
    </location>
</feature>
<dbReference type="PANTHER" id="PTHR33048">
    <property type="entry name" value="PTH11-LIKE INTEGRAL MEMBRANE PROTEIN (AFU_ORTHOLOGUE AFUA_5G11245)"/>
    <property type="match status" value="1"/>
</dbReference>
<keyword evidence="2 7" id="KW-0812">Transmembrane</keyword>
<dbReference type="EMBL" id="CP086357">
    <property type="protein sequence ID" value="UNI19286.1"/>
    <property type="molecule type" value="Genomic_DNA"/>
</dbReference>
<evidence type="ECO:0000256" key="2">
    <source>
        <dbReference type="ARBA" id="ARBA00022692"/>
    </source>
</evidence>
<proteinExistence type="inferred from homology"/>
<dbReference type="AlphaFoldDB" id="A0A9Q8QHH7"/>
<dbReference type="RefSeq" id="XP_047842767.1">
    <property type="nucleotide sequence ID" value="XM_047986784.1"/>
</dbReference>
<evidence type="ECO:0000313" key="10">
    <source>
        <dbReference type="Proteomes" id="UP000829364"/>
    </source>
</evidence>
<evidence type="ECO:0000256" key="7">
    <source>
        <dbReference type="SAM" id="Phobius"/>
    </source>
</evidence>